<keyword evidence="11" id="KW-1133">Transmembrane helix</keyword>
<dbReference type="InterPro" id="IPR017907">
    <property type="entry name" value="Znf_RING_CS"/>
</dbReference>
<dbReference type="PROSITE" id="PS00518">
    <property type="entry name" value="ZF_RING_1"/>
    <property type="match status" value="1"/>
</dbReference>
<evidence type="ECO:0000256" key="11">
    <source>
        <dbReference type="RuleBase" id="RU369090"/>
    </source>
</evidence>
<dbReference type="GO" id="GO:0061630">
    <property type="term" value="F:ubiquitin protein ligase activity"/>
    <property type="evidence" value="ECO:0007669"/>
    <property type="project" value="UniProtKB-UniRule"/>
</dbReference>
<dbReference type="EMBL" id="JBDFQZ010000013">
    <property type="protein sequence ID" value="KAK9669927.1"/>
    <property type="molecule type" value="Genomic_DNA"/>
</dbReference>
<dbReference type="EC" id="2.3.2.27" evidence="11"/>
<feature type="region of interest" description="Disordered" evidence="12">
    <location>
        <begin position="1"/>
        <end position="29"/>
    </location>
</feature>
<feature type="domain" description="RING-type" evidence="13">
    <location>
        <begin position="38"/>
        <end position="79"/>
    </location>
</feature>
<evidence type="ECO:0000256" key="2">
    <source>
        <dbReference type="ARBA" id="ARBA00004308"/>
    </source>
</evidence>
<organism evidence="14 15">
    <name type="scientific">Saponaria officinalis</name>
    <name type="common">Common soapwort</name>
    <name type="synonym">Lychnis saponaria</name>
    <dbReference type="NCBI Taxonomy" id="3572"/>
    <lineage>
        <taxon>Eukaryota</taxon>
        <taxon>Viridiplantae</taxon>
        <taxon>Streptophyta</taxon>
        <taxon>Embryophyta</taxon>
        <taxon>Tracheophyta</taxon>
        <taxon>Spermatophyta</taxon>
        <taxon>Magnoliopsida</taxon>
        <taxon>eudicotyledons</taxon>
        <taxon>Gunneridae</taxon>
        <taxon>Pentapetalae</taxon>
        <taxon>Caryophyllales</taxon>
        <taxon>Caryophyllaceae</taxon>
        <taxon>Caryophylleae</taxon>
        <taxon>Saponaria</taxon>
    </lineage>
</organism>
<proteinExistence type="predicted"/>
<keyword evidence="6 10" id="KW-0863">Zinc-finger</keyword>
<keyword evidence="15" id="KW-1185">Reference proteome</keyword>
<evidence type="ECO:0000256" key="12">
    <source>
        <dbReference type="SAM" id="MobiDB-lite"/>
    </source>
</evidence>
<dbReference type="Pfam" id="PF13923">
    <property type="entry name" value="zf-C3HC4_2"/>
    <property type="match status" value="1"/>
</dbReference>
<comment type="domain">
    <text evidence="11">The RING-type zinc finger domain is responsible for E3 ligase activity.</text>
</comment>
<evidence type="ECO:0000313" key="14">
    <source>
        <dbReference type="EMBL" id="KAK9669927.1"/>
    </source>
</evidence>
<keyword evidence="11" id="KW-0256">Endoplasmic reticulum</keyword>
<comment type="function">
    <text evidence="11">E3 ubiquitin-protein ligase.</text>
</comment>
<evidence type="ECO:0000256" key="3">
    <source>
        <dbReference type="ARBA" id="ARBA00004906"/>
    </source>
</evidence>
<dbReference type="CDD" id="cd16745">
    <property type="entry name" value="RING-HC_AtRMA-like"/>
    <property type="match status" value="1"/>
</dbReference>
<feature type="transmembrane region" description="Helical" evidence="11">
    <location>
        <begin position="225"/>
        <end position="244"/>
    </location>
</feature>
<evidence type="ECO:0000313" key="15">
    <source>
        <dbReference type="Proteomes" id="UP001443914"/>
    </source>
</evidence>
<keyword evidence="7 11" id="KW-0833">Ubl conjugation pathway</keyword>
<dbReference type="PROSITE" id="PS50089">
    <property type="entry name" value="ZF_RING_2"/>
    <property type="match status" value="1"/>
</dbReference>
<keyword evidence="8 11" id="KW-0862">Zinc</keyword>
<evidence type="ECO:0000256" key="10">
    <source>
        <dbReference type="PROSITE-ProRule" id="PRU00175"/>
    </source>
</evidence>
<reference evidence="14" key="1">
    <citation type="submission" date="2024-03" db="EMBL/GenBank/DDBJ databases">
        <title>WGS assembly of Saponaria officinalis var. Norfolk2.</title>
        <authorList>
            <person name="Jenkins J."/>
            <person name="Shu S."/>
            <person name="Grimwood J."/>
            <person name="Barry K."/>
            <person name="Goodstein D."/>
            <person name="Schmutz J."/>
            <person name="Leebens-Mack J."/>
            <person name="Osbourn A."/>
        </authorList>
    </citation>
    <scope>NUCLEOTIDE SEQUENCE [LARGE SCALE GENOMIC DNA]</scope>
    <source>
        <strain evidence="14">JIC</strain>
    </source>
</reference>
<name>A0AAW1H4H8_SAPOF</name>
<keyword evidence="4 11" id="KW-0808">Transferase</keyword>
<evidence type="ECO:0000256" key="1">
    <source>
        <dbReference type="ARBA" id="ARBA00000900"/>
    </source>
</evidence>
<dbReference type="Gene3D" id="3.30.40.10">
    <property type="entry name" value="Zinc/RING finger domain, C3HC4 (zinc finger)"/>
    <property type="match status" value="1"/>
</dbReference>
<dbReference type="GO" id="GO:0005789">
    <property type="term" value="C:endoplasmic reticulum membrane"/>
    <property type="evidence" value="ECO:0007669"/>
    <property type="project" value="UniProtKB-SubCell"/>
</dbReference>
<keyword evidence="11" id="KW-0812">Transmembrane</keyword>
<feature type="compositionally biased region" description="Low complexity" evidence="12">
    <location>
        <begin position="17"/>
        <end position="29"/>
    </location>
</feature>
<evidence type="ECO:0000256" key="4">
    <source>
        <dbReference type="ARBA" id="ARBA00022679"/>
    </source>
</evidence>
<comment type="subcellular location">
    <subcellularLocation>
        <location evidence="2">Endomembrane system</location>
    </subcellularLocation>
    <subcellularLocation>
        <location evidence="11">Endoplasmic reticulum membrane</location>
        <topology evidence="11">Single-pass type IV membrane protein</topology>
    </subcellularLocation>
</comment>
<dbReference type="GO" id="GO:0008270">
    <property type="term" value="F:zinc ion binding"/>
    <property type="evidence" value="ECO:0007669"/>
    <property type="project" value="UniProtKB-KW"/>
</dbReference>
<gene>
    <name evidence="14" type="ORF">RND81_13G164500</name>
</gene>
<evidence type="ECO:0000256" key="9">
    <source>
        <dbReference type="ARBA" id="ARBA00023136"/>
    </source>
</evidence>
<evidence type="ECO:0000256" key="6">
    <source>
        <dbReference type="ARBA" id="ARBA00022771"/>
    </source>
</evidence>
<dbReference type="InterPro" id="IPR013083">
    <property type="entry name" value="Znf_RING/FYVE/PHD"/>
</dbReference>
<protein>
    <recommendedName>
        <fullName evidence="11">E3 ubiquitin-protein ligase RMA</fullName>
        <ecNumber evidence="11">2.3.2.27</ecNumber>
    </recommendedName>
    <alternativeName>
        <fullName evidence="11">Protein RING membrane-anchor</fullName>
    </alternativeName>
    <alternativeName>
        <fullName evidence="11">RING-type E3 ubiquitin transferase RMA</fullName>
    </alternativeName>
</protein>
<dbReference type="FunFam" id="3.30.40.10:FF:000463">
    <property type="entry name" value="E3 ubiquitin-protein ligase RNF185 isoform X2"/>
    <property type="match status" value="1"/>
</dbReference>
<evidence type="ECO:0000256" key="7">
    <source>
        <dbReference type="ARBA" id="ARBA00022786"/>
    </source>
</evidence>
<dbReference type="GO" id="GO:0006511">
    <property type="term" value="P:ubiquitin-dependent protein catabolic process"/>
    <property type="evidence" value="ECO:0007669"/>
    <property type="project" value="UniProtKB-UniRule"/>
</dbReference>
<keyword evidence="9 11" id="KW-0472">Membrane</keyword>
<evidence type="ECO:0000256" key="8">
    <source>
        <dbReference type="ARBA" id="ARBA00022833"/>
    </source>
</evidence>
<dbReference type="InterPro" id="IPR045103">
    <property type="entry name" value="RNF5/RNF185-like"/>
</dbReference>
<evidence type="ECO:0000259" key="13">
    <source>
        <dbReference type="PROSITE" id="PS50089"/>
    </source>
</evidence>
<dbReference type="SUPFAM" id="SSF57850">
    <property type="entry name" value="RING/U-box"/>
    <property type="match status" value="1"/>
</dbReference>
<comment type="catalytic activity">
    <reaction evidence="1 11">
        <text>S-ubiquitinyl-[E2 ubiquitin-conjugating enzyme]-L-cysteine + [acceptor protein]-L-lysine = [E2 ubiquitin-conjugating enzyme]-L-cysteine + N(6)-ubiquitinyl-[acceptor protein]-L-lysine.</text>
        <dbReference type="EC" id="2.3.2.27"/>
    </reaction>
</comment>
<evidence type="ECO:0000256" key="5">
    <source>
        <dbReference type="ARBA" id="ARBA00022723"/>
    </source>
</evidence>
<dbReference type="Proteomes" id="UP001443914">
    <property type="component" value="Unassembled WGS sequence"/>
</dbReference>
<dbReference type="SMART" id="SM00184">
    <property type="entry name" value="RING"/>
    <property type="match status" value="1"/>
</dbReference>
<dbReference type="AlphaFoldDB" id="A0AAW1H4H8"/>
<comment type="pathway">
    <text evidence="3 11">Protein modification; protein ubiquitination.</text>
</comment>
<accession>A0AAW1H4H8</accession>
<keyword evidence="5 11" id="KW-0479">Metal-binding</keyword>
<dbReference type="PANTHER" id="PTHR12313">
    <property type="entry name" value="E3 UBIQUITIN-PROTEIN LIGASE RNF5-RELATED"/>
    <property type="match status" value="1"/>
</dbReference>
<dbReference type="InterPro" id="IPR001841">
    <property type="entry name" value="Znf_RING"/>
</dbReference>
<sequence length="245" mass="26843">MGTGFEESTRKTVDETFAASSSDGGSNNNNNEAGDFECNICFDLAQDPIVTLCGHLFCWPCLYRWLHYHSQSQECPVCKAIVQENKLVPLYGRGKSTSDPRTRPIPGFEVPNRPAGQRPETAPPMAAREQRYLPNFGNFGFGLLGGFMPMTTARFGNITMSAGLGGLFPGMMSFQFGGFPDSSMYGAGHPHGFQNAFPHTVHGHGMHHGHGFQNHPQGSSQRQDVLLKNLLVIIGFLVLLSFIFT</sequence>
<comment type="caution">
    <text evidence="14">The sequence shown here is derived from an EMBL/GenBank/DDBJ whole genome shotgun (WGS) entry which is preliminary data.</text>
</comment>
<feature type="region of interest" description="Disordered" evidence="12">
    <location>
        <begin position="92"/>
        <end position="122"/>
    </location>
</feature>